<dbReference type="AlphaFoldDB" id="A0A6M3LX68"/>
<dbReference type="GO" id="GO:0003677">
    <property type="term" value="F:DNA binding"/>
    <property type="evidence" value="ECO:0007669"/>
    <property type="project" value="InterPro"/>
</dbReference>
<name>A0A6M3LX68_9ZZZZ</name>
<keyword evidence="1" id="KW-0235">DNA replication</keyword>
<dbReference type="SUPFAM" id="SSF52540">
    <property type="entry name" value="P-loop containing nucleoside triphosphate hydrolases"/>
    <property type="match status" value="1"/>
</dbReference>
<dbReference type="GO" id="GO:0006281">
    <property type="term" value="P:DNA repair"/>
    <property type="evidence" value="ECO:0007669"/>
    <property type="project" value="TreeGrafter"/>
</dbReference>
<keyword evidence="2" id="KW-0547">Nucleotide-binding</keyword>
<reference evidence="5" key="1">
    <citation type="submission" date="2020-03" db="EMBL/GenBank/DDBJ databases">
        <title>The deep terrestrial virosphere.</title>
        <authorList>
            <person name="Holmfeldt K."/>
            <person name="Nilsson E."/>
            <person name="Simone D."/>
            <person name="Lopez-Fernandez M."/>
            <person name="Wu X."/>
            <person name="de Brujin I."/>
            <person name="Lundin D."/>
            <person name="Andersson A."/>
            <person name="Bertilsson S."/>
            <person name="Dopson M."/>
        </authorList>
    </citation>
    <scope>NUCLEOTIDE SEQUENCE</scope>
    <source>
        <strain evidence="5">MM171A00756</strain>
    </source>
</reference>
<dbReference type="SMART" id="SM00382">
    <property type="entry name" value="AAA"/>
    <property type="match status" value="1"/>
</dbReference>
<dbReference type="InterPro" id="IPR027417">
    <property type="entry name" value="P-loop_NTPase"/>
</dbReference>
<evidence type="ECO:0000256" key="2">
    <source>
        <dbReference type="ARBA" id="ARBA00022741"/>
    </source>
</evidence>
<sequence length="335" mass="37363">MVNSGMWAEKYRPRTLDEMVNQKEIVSGLKGFVTGKNMPHLLFVGPAGVGKVTSILALAYDLYGSGYRNYIMMLNVSDEPLLSTPRKKEEVDEYITKLKNFARTAPIASPVSFKMIIMDDANSLLNSLQQAFRRIMEMYTSTCRFCLLSTNSEAIIEPIKSRCSIFKFSPLNEENSKRVLAGIAAKENVAIVEEGLDILYEASGGDIRKAINLLQAAATSSGGAVDDVAVYKVLNRLRSATVRRMISLSLKGNFIEAREVLRSLLIDEGLRAEDILETTYNELMRMTEISPHLKIKLTDYVSKVDYLLTQTGKRHEIHLAALLAQLGLLGENTKR</sequence>
<dbReference type="InterPro" id="IPR013748">
    <property type="entry name" value="Rep_factorC_C"/>
</dbReference>
<dbReference type="EMBL" id="MT143676">
    <property type="protein sequence ID" value="QJA99976.1"/>
    <property type="molecule type" value="Genomic_DNA"/>
</dbReference>
<evidence type="ECO:0000256" key="1">
    <source>
        <dbReference type="ARBA" id="ARBA00022705"/>
    </source>
</evidence>
<dbReference type="CDD" id="cd18140">
    <property type="entry name" value="HLD_clamp_RFC"/>
    <property type="match status" value="1"/>
</dbReference>
<dbReference type="SUPFAM" id="SSF48019">
    <property type="entry name" value="post-AAA+ oligomerization domain-like"/>
    <property type="match status" value="1"/>
</dbReference>
<dbReference type="InterPro" id="IPR008921">
    <property type="entry name" value="DNA_pol3_clamp-load_cplx_C"/>
</dbReference>
<feature type="domain" description="AAA+ ATPase" evidence="4">
    <location>
        <begin position="37"/>
        <end position="171"/>
    </location>
</feature>
<evidence type="ECO:0000256" key="3">
    <source>
        <dbReference type="ARBA" id="ARBA00022840"/>
    </source>
</evidence>
<dbReference type="InterPro" id="IPR003593">
    <property type="entry name" value="AAA+_ATPase"/>
</dbReference>
<dbReference type="Gene3D" id="1.20.272.10">
    <property type="match status" value="1"/>
</dbReference>
<dbReference type="PANTHER" id="PTHR11669:SF20">
    <property type="entry name" value="REPLICATION FACTOR C SUBUNIT 4"/>
    <property type="match status" value="1"/>
</dbReference>
<dbReference type="CDD" id="cd00009">
    <property type="entry name" value="AAA"/>
    <property type="match status" value="1"/>
</dbReference>
<dbReference type="Gene3D" id="3.40.50.300">
    <property type="entry name" value="P-loop containing nucleotide triphosphate hydrolases"/>
    <property type="match status" value="1"/>
</dbReference>
<protein>
    <submittedName>
        <fullName evidence="5">Putative replication factor C small subunit</fullName>
    </submittedName>
</protein>
<dbReference type="GO" id="GO:0005524">
    <property type="term" value="F:ATP binding"/>
    <property type="evidence" value="ECO:0007669"/>
    <property type="project" value="UniProtKB-KW"/>
</dbReference>
<accession>A0A6M3LX68</accession>
<gene>
    <name evidence="5" type="ORF">MM171A00756_0005</name>
</gene>
<dbReference type="GO" id="GO:0003689">
    <property type="term" value="F:DNA clamp loader activity"/>
    <property type="evidence" value="ECO:0007669"/>
    <property type="project" value="TreeGrafter"/>
</dbReference>
<dbReference type="InterPro" id="IPR050238">
    <property type="entry name" value="DNA_Rep/Repair_Clamp_Loader"/>
</dbReference>
<dbReference type="Pfam" id="PF13177">
    <property type="entry name" value="DNA_pol3_delta2"/>
    <property type="match status" value="1"/>
</dbReference>
<evidence type="ECO:0000259" key="4">
    <source>
        <dbReference type="SMART" id="SM00382"/>
    </source>
</evidence>
<organism evidence="5">
    <name type="scientific">viral metagenome</name>
    <dbReference type="NCBI Taxonomy" id="1070528"/>
    <lineage>
        <taxon>unclassified sequences</taxon>
        <taxon>metagenomes</taxon>
        <taxon>organismal metagenomes</taxon>
    </lineage>
</organism>
<dbReference type="GO" id="GO:0006261">
    <property type="term" value="P:DNA-templated DNA replication"/>
    <property type="evidence" value="ECO:0007669"/>
    <property type="project" value="TreeGrafter"/>
</dbReference>
<dbReference type="NCBIfam" id="NF001679">
    <property type="entry name" value="PRK00440.1"/>
    <property type="match status" value="1"/>
</dbReference>
<dbReference type="InterPro" id="IPR047854">
    <property type="entry name" value="RFC_lid"/>
</dbReference>
<keyword evidence="3" id="KW-0067">ATP-binding</keyword>
<evidence type="ECO:0000313" key="5">
    <source>
        <dbReference type="EMBL" id="QJA99976.1"/>
    </source>
</evidence>
<dbReference type="GO" id="GO:0005663">
    <property type="term" value="C:DNA replication factor C complex"/>
    <property type="evidence" value="ECO:0007669"/>
    <property type="project" value="TreeGrafter"/>
</dbReference>
<dbReference type="PANTHER" id="PTHR11669">
    <property type="entry name" value="REPLICATION FACTOR C / DNA POLYMERASE III GAMMA-TAU SUBUNIT"/>
    <property type="match status" value="1"/>
</dbReference>
<dbReference type="Pfam" id="PF08542">
    <property type="entry name" value="Rep_fac_C"/>
    <property type="match status" value="1"/>
</dbReference>
<proteinExistence type="predicted"/>
<dbReference type="Gene3D" id="1.10.8.60">
    <property type="match status" value="1"/>
</dbReference>